<feature type="compositionally biased region" description="Low complexity" evidence="2">
    <location>
        <begin position="450"/>
        <end position="493"/>
    </location>
</feature>
<dbReference type="InterPro" id="IPR037278">
    <property type="entry name" value="ARFGAP/RecO"/>
</dbReference>
<dbReference type="Proteomes" id="UP001378960">
    <property type="component" value="Unassembled WGS sequence"/>
</dbReference>
<dbReference type="CDD" id="cd08204">
    <property type="entry name" value="ArfGap"/>
    <property type="match status" value="1"/>
</dbReference>
<dbReference type="InterPro" id="IPR038508">
    <property type="entry name" value="ArfGAP_dom_sf"/>
</dbReference>
<feature type="compositionally biased region" description="Low complexity" evidence="2">
    <location>
        <begin position="240"/>
        <end position="264"/>
    </location>
</feature>
<evidence type="ECO:0000256" key="2">
    <source>
        <dbReference type="SAM" id="MobiDB-lite"/>
    </source>
</evidence>
<evidence type="ECO:0000259" key="3">
    <source>
        <dbReference type="PROSITE" id="PS50115"/>
    </source>
</evidence>
<dbReference type="PROSITE" id="PS50115">
    <property type="entry name" value="ARFGAP"/>
    <property type="match status" value="1"/>
</dbReference>
<name>A0AAV5R300_PICKL</name>
<dbReference type="Gene3D" id="1.10.220.150">
    <property type="entry name" value="Arf GTPase activating protein"/>
    <property type="match status" value="1"/>
</dbReference>
<dbReference type="GO" id="GO:0005737">
    <property type="term" value="C:cytoplasm"/>
    <property type="evidence" value="ECO:0007669"/>
    <property type="project" value="TreeGrafter"/>
</dbReference>
<keyword evidence="5" id="KW-1185">Reference proteome</keyword>
<keyword evidence="1" id="KW-0862">Zinc</keyword>
<reference evidence="4 5" key="1">
    <citation type="journal article" date="2023" name="Elife">
        <title>Identification of key yeast species and microbe-microbe interactions impacting larval growth of Drosophila in the wild.</title>
        <authorList>
            <person name="Mure A."/>
            <person name="Sugiura Y."/>
            <person name="Maeda R."/>
            <person name="Honda K."/>
            <person name="Sakurai N."/>
            <person name="Takahashi Y."/>
            <person name="Watada M."/>
            <person name="Katoh T."/>
            <person name="Gotoh A."/>
            <person name="Gotoh Y."/>
            <person name="Taniguchi I."/>
            <person name="Nakamura K."/>
            <person name="Hayashi T."/>
            <person name="Katayama T."/>
            <person name="Uemura T."/>
            <person name="Hattori Y."/>
        </authorList>
    </citation>
    <scope>NUCLEOTIDE SEQUENCE [LARGE SCALE GENOMIC DNA]</scope>
    <source>
        <strain evidence="4 5">PK-24</strain>
    </source>
</reference>
<evidence type="ECO:0000313" key="4">
    <source>
        <dbReference type="EMBL" id="GMM45660.1"/>
    </source>
</evidence>
<sequence>MAKQNQQEQRLLELLNSPVNRNKCGECKAHNPTWASWNLGVFLCGNCASAHRSLGSDISRVKSLSMEEWSHHELSILGKIGNKRNNQFWNEKQIPFPFDADDKDSLTMWLRNKYTGKYKYGAVLDKDYNLDDDWGDRTDDWGYDKSSTNSRPSSGRRLSNALGFGSSSNNISKNKSYVNSSSDYKDVSKMTRSMRRGLERTGTARSSYYDNNYDDDNDDYEYSSIRRGNSREFEYNSRPYLSRGSSSNGRYSSSNLSTSSNSSRPNKIVFRKPIDAEYRRYGDQSRKMKFDMGYEDEDLNVEALVITRGNINEAVALIEKAGKKPSPFNNNNNNNNNGTSNTSNPSLPQRKQSTGAIFDSTKAGEFNWLDDDIRNSTKENSNINKSEQIYQYVDPTTGNIYYVDGNGQQYIDPNQQQQATMNPFQTGVSYQQQLPNMNTGYQQPINGFPQQQMSNGYQQQQMATGYQQQVQQLPPQQQTGFTTQPSTSSSSQLTLNQLALQQQQQMMLQQQQMAQQQQFGQQSGYFTGF</sequence>
<feature type="region of interest" description="Disordered" evidence="2">
    <location>
        <begin position="436"/>
        <end position="493"/>
    </location>
</feature>
<dbReference type="GO" id="GO:0008270">
    <property type="term" value="F:zinc ion binding"/>
    <property type="evidence" value="ECO:0007669"/>
    <property type="project" value="UniProtKB-KW"/>
</dbReference>
<dbReference type="GO" id="GO:0005096">
    <property type="term" value="F:GTPase activator activity"/>
    <property type="evidence" value="ECO:0007669"/>
    <property type="project" value="InterPro"/>
</dbReference>
<feature type="region of interest" description="Disordered" evidence="2">
    <location>
        <begin position="141"/>
        <end position="222"/>
    </location>
</feature>
<feature type="region of interest" description="Disordered" evidence="2">
    <location>
        <begin position="236"/>
        <end position="268"/>
    </location>
</feature>
<gene>
    <name evidence="4" type="ORF">DAPK24_022350</name>
</gene>
<dbReference type="Pfam" id="PF01412">
    <property type="entry name" value="ArfGap"/>
    <property type="match status" value="1"/>
</dbReference>
<dbReference type="PRINTS" id="PR00405">
    <property type="entry name" value="REVINTRACTNG"/>
</dbReference>
<feature type="compositionally biased region" description="Polar residues" evidence="2">
    <location>
        <begin position="345"/>
        <end position="354"/>
    </location>
</feature>
<keyword evidence="1" id="KW-0479">Metal-binding</keyword>
<feature type="domain" description="Arf-GAP" evidence="3">
    <location>
        <begin position="9"/>
        <end position="114"/>
    </location>
</feature>
<feature type="compositionally biased region" description="Polar residues" evidence="2">
    <location>
        <begin position="145"/>
        <end position="157"/>
    </location>
</feature>
<organism evidence="4 5">
    <name type="scientific">Pichia kluyveri</name>
    <name type="common">Yeast</name>
    <dbReference type="NCBI Taxonomy" id="36015"/>
    <lineage>
        <taxon>Eukaryota</taxon>
        <taxon>Fungi</taxon>
        <taxon>Dikarya</taxon>
        <taxon>Ascomycota</taxon>
        <taxon>Saccharomycotina</taxon>
        <taxon>Pichiomycetes</taxon>
        <taxon>Pichiales</taxon>
        <taxon>Pichiaceae</taxon>
        <taxon>Pichia</taxon>
    </lineage>
</organism>
<dbReference type="InterPro" id="IPR001164">
    <property type="entry name" value="ArfGAP_dom"/>
</dbReference>
<dbReference type="InterPro" id="IPR051718">
    <property type="entry name" value="ARF_GTPase-activating"/>
</dbReference>
<feature type="compositionally biased region" description="Low complexity" evidence="2">
    <location>
        <begin position="329"/>
        <end position="344"/>
    </location>
</feature>
<accession>A0AAV5R300</accession>
<comment type="caution">
    <text evidence="4">The sequence shown here is derived from an EMBL/GenBank/DDBJ whole genome shotgun (WGS) entry which is preliminary data.</text>
</comment>
<dbReference type="SUPFAM" id="SSF46934">
    <property type="entry name" value="UBA-like"/>
    <property type="match status" value="1"/>
</dbReference>
<dbReference type="SMART" id="SM00105">
    <property type="entry name" value="ArfGap"/>
    <property type="match status" value="1"/>
</dbReference>
<protein>
    <submittedName>
        <fullName evidence="4">Gts1 protein</fullName>
    </submittedName>
</protein>
<feature type="region of interest" description="Disordered" evidence="2">
    <location>
        <begin position="322"/>
        <end position="354"/>
    </location>
</feature>
<evidence type="ECO:0000256" key="1">
    <source>
        <dbReference type="PROSITE-ProRule" id="PRU00288"/>
    </source>
</evidence>
<feature type="compositionally biased region" description="Acidic residues" evidence="2">
    <location>
        <begin position="212"/>
        <end position="221"/>
    </location>
</feature>
<dbReference type="Gene3D" id="1.10.8.10">
    <property type="entry name" value="DNA helicase RuvA subunit, C-terminal domain"/>
    <property type="match status" value="1"/>
</dbReference>
<dbReference type="PANTHER" id="PTHR45705">
    <property type="entry name" value="FI20236P1"/>
    <property type="match status" value="1"/>
</dbReference>
<evidence type="ECO:0000313" key="5">
    <source>
        <dbReference type="Proteomes" id="UP001378960"/>
    </source>
</evidence>
<dbReference type="InterPro" id="IPR009060">
    <property type="entry name" value="UBA-like_sf"/>
</dbReference>
<feature type="compositionally biased region" description="Low complexity" evidence="2">
    <location>
        <begin position="166"/>
        <end position="182"/>
    </location>
</feature>
<dbReference type="EMBL" id="BTGB01000002">
    <property type="protein sequence ID" value="GMM45660.1"/>
    <property type="molecule type" value="Genomic_DNA"/>
</dbReference>
<feature type="compositionally biased region" description="Polar residues" evidence="2">
    <location>
        <begin position="436"/>
        <end position="449"/>
    </location>
</feature>
<proteinExistence type="predicted"/>
<dbReference type="AlphaFoldDB" id="A0AAV5R300"/>
<dbReference type="PANTHER" id="PTHR45705:SF9">
    <property type="entry name" value="PROTEIN GTS1"/>
    <property type="match status" value="1"/>
</dbReference>
<keyword evidence="1" id="KW-0863">Zinc-finger</keyword>
<dbReference type="SUPFAM" id="SSF57863">
    <property type="entry name" value="ArfGap/RecO-like zinc finger"/>
    <property type="match status" value="1"/>
</dbReference>